<accession>A0A364LEK9</accession>
<sequence length="304" mass="34416">MTEATPTVDAGNAFIEAEIEGSSEGDLTYEIGHIFKRLFARDGGISPHDAAQQIDAVYSDIWFPLDPTFRFRPDKGMPMFLLTINEFIFPLARILRYDDMRQGTLVQLIFEILALPPRAAQIWGEDCTLYKHNPLFNSEMDEEWNINSPPDVLSDEDDSASASDLQEKCDDYLNYSAFLARCTGGGLFENDKNDSGYKYCTYGIADGVEKDPPHGIVRKSRILVAAIYIFFSGQVVRDYCHSYPSDSDRGRRAREMWNVWKEKFEAIADGQNEDPDIKDAAKKAHAVMVELDTSDHYAPENTHL</sequence>
<evidence type="ECO:0000313" key="1">
    <source>
        <dbReference type="EMBL" id="RAO74255.1"/>
    </source>
</evidence>
<dbReference type="PANTHER" id="PTHR38797">
    <property type="entry name" value="NUCLEAR PORE COMPLEX PROTEIN NUP85-RELATED"/>
    <property type="match status" value="1"/>
</dbReference>
<gene>
    <name evidence="1" type="ORF">BHQ10_010267</name>
</gene>
<dbReference type="EMBL" id="MIKG01000031">
    <property type="protein sequence ID" value="RAO74255.1"/>
    <property type="molecule type" value="Genomic_DNA"/>
</dbReference>
<comment type="caution">
    <text evidence="1">The sequence shown here is derived from an EMBL/GenBank/DDBJ whole genome shotgun (WGS) entry which is preliminary data.</text>
</comment>
<dbReference type="RefSeq" id="XP_040738769.1">
    <property type="nucleotide sequence ID" value="XM_040872878.1"/>
</dbReference>
<organism evidence="1 2">
    <name type="scientific">Talaromyces amestolkiae</name>
    <dbReference type="NCBI Taxonomy" id="1196081"/>
    <lineage>
        <taxon>Eukaryota</taxon>
        <taxon>Fungi</taxon>
        <taxon>Dikarya</taxon>
        <taxon>Ascomycota</taxon>
        <taxon>Pezizomycotina</taxon>
        <taxon>Eurotiomycetes</taxon>
        <taxon>Eurotiomycetidae</taxon>
        <taxon>Eurotiales</taxon>
        <taxon>Trichocomaceae</taxon>
        <taxon>Talaromyces</taxon>
        <taxon>Talaromyces sect. Talaromyces</taxon>
    </lineage>
</organism>
<dbReference type="GeneID" id="63799481"/>
<dbReference type="InterPro" id="IPR022085">
    <property type="entry name" value="OpdG"/>
</dbReference>
<name>A0A364LEK9_TALAM</name>
<dbReference type="PANTHER" id="PTHR38797:SF4">
    <property type="entry name" value="NUCLEAR PORE COMPLEX PROTEIN NUP85"/>
    <property type="match status" value="1"/>
</dbReference>
<dbReference type="Pfam" id="PF12311">
    <property type="entry name" value="DUF3632"/>
    <property type="match status" value="1"/>
</dbReference>
<evidence type="ECO:0000313" key="2">
    <source>
        <dbReference type="Proteomes" id="UP000249363"/>
    </source>
</evidence>
<dbReference type="AlphaFoldDB" id="A0A364LEK9"/>
<dbReference type="STRING" id="1196081.A0A364LEK9"/>
<dbReference type="OrthoDB" id="3350591at2759"/>
<reference evidence="1 2" key="1">
    <citation type="journal article" date="2017" name="Biotechnol. Biofuels">
        <title>Differential beta-glucosidase expression as a function of carbon source availability in Talaromyces amestolkiae: a genomic and proteomic approach.</title>
        <authorList>
            <person name="de Eugenio L.I."/>
            <person name="Mendez-Liter J.A."/>
            <person name="Nieto-Dominguez M."/>
            <person name="Alonso L."/>
            <person name="Gil-Munoz J."/>
            <person name="Barriuso J."/>
            <person name="Prieto A."/>
            <person name="Martinez M.J."/>
        </authorList>
    </citation>
    <scope>NUCLEOTIDE SEQUENCE [LARGE SCALE GENOMIC DNA]</scope>
    <source>
        <strain evidence="1 2">CIB</strain>
    </source>
</reference>
<proteinExistence type="predicted"/>
<dbReference type="Proteomes" id="UP000249363">
    <property type="component" value="Unassembled WGS sequence"/>
</dbReference>
<protein>
    <submittedName>
        <fullName evidence="1">Uncharacterized protein</fullName>
    </submittedName>
</protein>
<dbReference type="InterPro" id="IPR053204">
    <property type="entry name" value="Oxopyrrolidines_Biosynth-assoc"/>
</dbReference>
<keyword evidence="2" id="KW-1185">Reference proteome</keyword>